<protein>
    <recommendedName>
        <fullName evidence="1">DUF397 domain-containing protein</fullName>
    </recommendedName>
</protein>
<sequence>MTRSDAALIAGLPASSWRKSSFSGPDGNCVECAALPDTTVAVRNSNHPEDGALIFTRAELAAWIRGCSAGEFDDLM</sequence>
<evidence type="ECO:0000259" key="1">
    <source>
        <dbReference type="Pfam" id="PF04149"/>
    </source>
</evidence>
<dbReference type="AlphaFoldDB" id="A0A7G1KG81"/>
<evidence type="ECO:0000313" key="2">
    <source>
        <dbReference type="EMBL" id="BCK54115.1"/>
    </source>
</evidence>
<dbReference type="GeneID" id="80346452"/>
<dbReference type="KEGG" id="nwl:NWFMUON74_18870"/>
<dbReference type="RefSeq" id="WP_187687421.1">
    <property type="nucleotide sequence ID" value="NZ_AP023396.1"/>
</dbReference>
<dbReference type="Proteomes" id="UP000516173">
    <property type="component" value="Chromosome"/>
</dbReference>
<evidence type="ECO:0000313" key="3">
    <source>
        <dbReference type="Proteomes" id="UP000516173"/>
    </source>
</evidence>
<dbReference type="EMBL" id="AP023396">
    <property type="protein sequence ID" value="BCK54115.1"/>
    <property type="molecule type" value="Genomic_DNA"/>
</dbReference>
<proteinExistence type="predicted"/>
<dbReference type="Pfam" id="PF04149">
    <property type="entry name" value="DUF397"/>
    <property type="match status" value="1"/>
</dbReference>
<organism evidence="2 3">
    <name type="scientific">Nocardia wallacei</name>
    <dbReference type="NCBI Taxonomy" id="480035"/>
    <lineage>
        <taxon>Bacteria</taxon>
        <taxon>Bacillati</taxon>
        <taxon>Actinomycetota</taxon>
        <taxon>Actinomycetes</taxon>
        <taxon>Mycobacteriales</taxon>
        <taxon>Nocardiaceae</taxon>
        <taxon>Nocardia</taxon>
    </lineage>
</organism>
<feature type="domain" description="DUF397" evidence="1">
    <location>
        <begin position="16"/>
        <end position="66"/>
    </location>
</feature>
<accession>A0A7G1KG81</accession>
<keyword evidence="3" id="KW-1185">Reference proteome</keyword>
<name>A0A7G1KG81_9NOCA</name>
<dbReference type="InterPro" id="IPR007278">
    <property type="entry name" value="DUF397"/>
</dbReference>
<reference evidence="2 3" key="1">
    <citation type="submission" date="2020-08" db="EMBL/GenBank/DDBJ databases">
        <title>Genome Sequencing of Nocardia wallacei strain FMUON74 and assembly.</title>
        <authorList>
            <person name="Toyokawa M."/>
            <person name="Uesaka K."/>
        </authorList>
    </citation>
    <scope>NUCLEOTIDE SEQUENCE [LARGE SCALE GENOMIC DNA]</scope>
    <source>
        <strain evidence="2 3">FMUON74</strain>
    </source>
</reference>
<gene>
    <name evidence="2" type="ORF">NWFMUON74_18870</name>
</gene>